<dbReference type="AlphaFoldDB" id="A0AAV0JXG2"/>
<proteinExistence type="predicted"/>
<keyword evidence="2" id="KW-1185">Reference proteome</keyword>
<reference evidence="1" key="1">
    <citation type="submission" date="2022-08" db="EMBL/GenBank/DDBJ databases">
        <authorList>
            <person name="Gutierrez-Valencia J."/>
        </authorList>
    </citation>
    <scope>NUCLEOTIDE SEQUENCE</scope>
</reference>
<organism evidence="1 2">
    <name type="scientific">Linum tenue</name>
    <dbReference type="NCBI Taxonomy" id="586396"/>
    <lineage>
        <taxon>Eukaryota</taxon>
        <taxon>Viridiplantae</taxon>
        <taxon>Streptophyta</taxon>
        <taxon>Embryophyta</taxon>
        <taxon>Tracheophyta</taxon>
        <taxon>Spermatophyta</taxon>
        <taxon>Magnoliopsida</taxon>
        <taxon>eudicotyledons</taxon>
        <taxon>Gunneridae</taxon>
        <taxon>Pentapetalae</taxon>
        <taxon>rosids</taxon>
        <taxon>fabids</taxon>
        <taxon>Malpighiales</taxon>
        <taxon>Linaceae</taxon>
        <taxon>Linum</taxon>
    </lineage>
</organism>
<accession>A0AAV0JXG2</accession>
<dbReference type="EMBL" id="CAMGYJ010000005">
    <property type="protein sequence ID" value="CAI0413959.1"/>
    <property type="molecule type" value="Genomic_DNA"/>
</dbReference>
<evidence type="ECO:0000313" key="2">
    <source>
        <dbReference type="Proteomes" id="UP001154282"/>
    </source>
</evidence>
<evidence type="ECO:0000313" key="1">
    <source>
        <dbReference type="EMBL" id="CAI0413959.1"/>
    </source>
</evidence>
<sequence>MPGMVVLGDSSPAYWPPNKCKTGSRCVSHRHELRLPALLCDAICSNFCIMSSLE</sequence>
<name>A0AAV0JXG2_9ROSI</name>
<dbReference type="Proteomes" id="UP001154282">
    <property type="component" value="Unassembled WGS sequence"/>
</dbReference>
<protein>
    <submittedName>
        <fullName evidence="1">Uncharacterized protein</fullName>
    </submittedName>
</protein>
<gene>
    <name evidence="1" type="ORF">LITE_LOCUS16131</name>
</gene>
<comment type="caution">
    <text evidence="1">The sequence shown here is derived from an EMBL/GenBank/DDBJ whole genome shotgun (WGS) entry which is preliminary data.</text>
</comment>